<evidence type="ECO:0000256" key="2">
    <source>
        <dbReference type="SAM" id="MobiDB-lite"/>
    </source>
</evidence>
<feature type="compositionally biased region" description="Low complexity" evidence="2">
    <location>
        <begin position="169"/>
        <end position="187"/>
    </location>
</feature>
<dbReference type="InterPro" id="IPR031615">
    <property type="entry name" value="Zfn-C6H2"/>
</dbReference>
<dbReference type="GO" id="GO:0008270">
    <property type="term" value="F:zinc ion binding"/>
    <property type="evidence" value="ECO:0007669"/>
    <property type="project" value="UniProtKB-KW"/>
</dbReference>
<keyword evidence="1" id="KW-0479">Metal-binding</keyword>
<feature type="compositionally biased region" description="Low complexity" evidence="2">
    <location>
        <begin position="128"/>
        <end position="138"/>
    </location>
</feature>
<feature type="region of interest" description="Disordered" evidence="2">
    <location>
        <begin position="58"/>
        <end position="143"/>
    </location>
</feature>
<feature type="domain" description="C6H2-type" evidence="3">
    <location>
        <begin position="1"/>
        <end position="52"/>
    </location>
</feature>
<evidence type="ECO:0000259" key="3">
    <source>
        <dbReference type="PROSITE" id="PS52013"/>
    </source>
</evidence>
<gene>
    <name evidence="4" type="ORF">ACAT0790_LOCUS67839</name>
</gene>
<reference evidence="4" key="1">
    <citation type="submission" date="2021-01" db="EMBL/GenBank/DDBJ databases">
        <authorList>
            <person name="Corre E."/>
            <person name="Pelletier E."/>
            <person name="Niang G."/>
            <person name="Scheremetjew M."/>
            <person name="Finn R."/>
            <person name="Kale V."/>
            <person name="Holt S."/>
            <person name="Cochrane G."/>
            <person name="Meng A."/>
            <person name="Brown T."/>
            <person name="Cohen L."/>
        </authorList>
    </citation>
    <scope>NUCLEOTIDE SEQUENCE</scope>
    <source>
        <strain evidence="4">OF101</strain>
    </source>
</reference>
<dbReference type="PROSITE" id="PS52013">
    <property type="entry name" value="ZF_C6H2"/>
    <property type="match status" value="1"/>
</dbReference>
<name>A0A7S1SCM8_ALECA</name>
<organism evidence="4">
    <name type="scientific">Alexandrium catenella</name>
    <name type="common">Red tide dinoflagellate</name>
    <name type="synonym">Gonyaulax catenella</name>
    <dbReference type="NCBI Taxonomy" id="2925"/>
    <lineage>
        <taxon>Eukaryota</taxon>
        <taxon>Sar</taxon>
        <taxon>Alveolata</taxon>
        <taxon>Dinophyceae</taxon>
        <taxon>Gonyaulacales</taxon>
        <taxon>Pyrocystaceae</taxon>
        <taxon>Alexandrium</taxon>
    </lineage>
</organism>
<feature type="compositionally biased region" description="Low complexity" evidence="2">
    <location>
        <begin position="63"/>
        <end position="106"/>
    </location>
</feature>
<evidence type="ECO:0000313" key="4">
    <source>
        <dbReference type="EMBL" id="CAD9191064.1"/>
    </source>
</evidence>
<proteinExistence type="inferred from homology"/>
<keyword evidence="1" id="KW-0863">Zinc-finger</keyword>
<dbReference type="AlphaFoldDB" id="A0A7S1SCM8"/>
<dbReference type="Pfam" id="PF15801">
    <property type="entry name" value="zf-C6H2"/>
    <property type="match status" value="1"/>
</dbReference>
<feature type="region of interest" description="Disordered" evidence="2">
    <location>
        <begin position="356"/>
        <end position="427"/>
    </location>
</feature>
<feature type="region of interest" description="Disordered" evidence="2">
    <location>
        <begin position="167"/>
        <end position="198"/>
    </location>
</feature>
<keyword evidence="1" id="KW-0862">Zinc</keyword>
<comment type="similarity">
    <text evidence="1">Belongs to the peptidase M24A family. Methionine aminopeptidase type 1 subfamily.</text>
</comment>
<accession>A0A7S1SCM8</accession>
<sequence length="427" mass="42433">MACQGCGLNANARLCCPTCIEYGRTSFFCSQECFTKNWATHAQLHDLLKKKRALAQEEGGASGASSSSAAASAASTSGGDGASQRPRAAAAAAPAKDASSGLRGPRGPAPLPGGTSLVNNLRDPGKRPAGAHPAGAVHANKRESAAAPAGSSVLGGIMGLFSSAVRTRGPAGAEGKPSAPSGGAAAAERTEKPAGRAGTVAVAQPKASHGRNMRRFAVQATLWCLAVVSITAGGINYRESLRIEPQTSTAQLAEAAEAVAAAVGDKTPATDLGGASGSDDVKQLRSEVAALRDRLERHDKMLRYIMDRYVEKAVTESAGPSGAGSAGADTRAFEAHEASSAAAADLPAALRGATAARAGDSARKRKGGGTDESASVGLPVVEAEIPAVPDSTGGGMPATEAGPPGAKADIGAVAPEGSRAARASSEV</sequence>
<protein>
    <recommendedName>
        <fullName evidence="3">C6H2-type domain-containing protein</fullName>
    </recommendedName>
</protein>
<dbReference type="EMBL" id="HBGE01113789">
    <property type="protein sequence ID" value="CAD9191064.1"/>
    <property type="molecule type" value="Transcribed_RNA"/>
</dbReference>
<evidence type="ECO:0000256" key="1">
    <source>
        <dbReference type="PROSITE-ProRule" id="PRU01357"/>
    </source>
</evidence>